<protein>
    <submittedName>
        <fullName evidence="2">Uncharacterized protein</fullName>
    </submittedName>
</protein>
<keyword evidence="1" id="KW-0472">Membrane</keyword>
<name>E0XWW2_9DELT</name>
<keyword evidence="1" id="KW-0812">Transmembrane</keyword>
<feature type="transmembrane region" description="Helical" evidence="1">
    <location>
        <begin position="7"/>
        <end position="31"/>
    </location>
</feature>
<organism evidence="2">
    <name type="scientific">uncultured delta proteobacterium HF0010_08B07</name>
    <dbReference type="NCBI Taxonomy" id="710821"/>
    <lineage>
        <taxon>Bacteria</taxon>
        <taxon>Deltaproteobacteria</taxon>
        <taxon>environmental samples</taxon>
    </lineage>
</organism>
<dbReference type="AlphaFoldDB" id="E0XWW2"/>
<reference evidence="2" key="1">
    <citation type="journal article" date="2011" name="Environ. Microbiol.">
        <title>Time-series analyses of Monterey Bay coastal microbial picoplankton using a 'genome proxy' microarray.</title>
        <authorList>
            <person name="Rich V.I."/>
            <person name="Pham V.D."/>
            <person name="Eppley J."/>
            <person name="Shi Y."/>
            <person name="DeLong E.F."/>
        </authorList>
    </citation>
    <scope>NUCLEOTIDE SEQUENCE</scope>
</reference>
<sequence length="156" mass="17454">MLTYLWIALVVIPSPILIFISSEAIAIIGSLNHHSPIALASALALGQTIGFTTLCLFGDQLAERWSKINQLRERADIEKYRTKAPLLIAWVSFVGVPPVNICCLAVAAVKTRVLPLIPLLFGGRWLRYWIVASVPEYFSDYVNLDLLPFWLQSFLV</sequence>
<evidence type="ECO:0000256" key="1">
    <source>
        <dbReference type="SAM" id="Phobius"/>
    </source>
</evidence>
<proteinExistence type="predicted"/>
<feature type="transmembrane region" description="Helical" evidence="1">
    <location>
        <begin position="37"/>
        <end position="57"/>
    </location>
</feature>
<feature type="transmembrane region" description="Helical" evidence="1">
    <location>
        <begin position="87"/>
        <end position="109"/>
    </location>
</feature>
<dbReference type="EMBL" id="GU474903">
    <property type="protein sequence ID" value="ADI18903.1"/>
    <property type="molecule type" value="Genomic_DNA"/>
</dbReference>
<accession>E0XWW2</accession>
<evidence type="ECO:0000313" key="2">
    <source>
        <dbReference type="EMBL" id="ADI18903.1"/>
    </source>
</evidence>
<keyword evidence="1" id="KW-1133">Transmembrane helix</keyword>